<comment type="caution">
    <text evidence="3">The sequence shown here is derived from an EMBL/GenBank/DDBJ whole genome shotgun (WGS) entry which is preliminary data.</text>
</comment>
<evidence type="ECO:0000256" key="1">
    <source>
        <dbReference type="SAM" id="MobiDB-lite"/>
    </source>
</evidence>
<dbReference type="InterPro" id="IPR029058">
    <property type="entry name" value="AB_hydrolase_fold"/>
</dbReference>
<dbReference type="Pfam" id="PF01738">
    <property type="entry name" value="DLH"/>
    <property type="match status" value="1"/>
</dbReference>
<dbReference type="Gene3D" id="3.40.50.1820">
    <property type="entry name" value="alpha/beta hydrolase"/>
    <property type="match status" value="1"/>
</dbReference>
<dbReference type="SUPFAM" id="SSF53474">
    <property type="entry name" value="alpha/beta-Hydrolases"/>
    <property type="match status" value="1"/>
</dbReference>
<gene>
    <name evidence="3" type="ORF">HGA08_07280</name>
</gene>
<dbReference type="InterPro" id="IPR002925">
    <property type="entry name" value="Dienelactn_hydro"/>
</dbReference>
<name>A0A846XWA8_9NOCA</name>
<reference evidence="3 4" key="1">
    <citation type="submission" date="2020-04" db="EMBL/GenBank/DDBJ databases">
        <title>MicrobeNet Type strains.</title>
        <authorList>
            <person name="Nicholson A.C."/>
        </authorList>
    </citation>
    <scope>NUCLEOTIDE SEQUENCE [LARGE SCALE GENOMIC DNA]</scope>
    <source>
        <strain evidence="3 4">JCM 12354</strain>
    </source>
</reference>
<organism evidence="3 4">
    <name type="scientific">Nocardia vermiculata</name>
    <dbReference type="NCBI Taxonomy" id="257274"/>
    <lineage>
        <taxon>Bacteria</taxon>
        <taxon>Bacillati</taxon>
        <taxon>Actinomycetota</taxon>
        <taxon>Actinomycetes</taxon>
        <taxon>Mycobacteriales</taxon>
        <taxon>Nocardiaceae</taxon>
        <taxon>Nocardia</taxon>
    </lineage>
</organism>
<keyword evidence="4" id="KW-1185">Reference proteome</keyword>
<evidence type="ECO:0000259" key="2">
    <source>
        <dbReference type="Pfam" id="PF01738"/>
    </source>
</evidence>
<dbReference type="GO" id="GO:0016787">
    <property type="term" value="F:hydrolase activity"/>
    <property type="evidence" value="ECO:0007669"/>
    <property type="project" value="InterPro"/>
</dbReference>
<feature type="region of interest" description="Disordered" evidence="1">
    <location>
        <begin position="1"/>
        <end position="31"/>
    </location>
</feature>
<dbReference type="EMBL" id="JAAXOP010000003">
    <property type="protein sequence ID" value="NKY50014.1"/>
    <property type="molecule type" value="Genomic_DNA"/>
</dbReference>
<feature type="compositionally biased region" description="Basic and acidic residues" evidence="1">
    <location>
        <begin position="1"/>
        <end position="11"/>
    </location>
</feature>
<dbReference type="Proteomes" id="UP000565711">
    <property type="component" value="Unassembled WGS sequence"/>
</dbReference>
<dbReference type="PANTHER" id="PTHR46623:SF6">
    <property type="entry name" value="ALPHA_BETA-HYDROLASES SUPERFAMILY PROTEIN"/>
    <property type="match status" value="1"/>
</dbReference>
<sequence>MSGTYRDRAPLRDGGQPSDGSESPEVDDRVPITVMEPDGNARGGIVVLHESRQFAHVLLGMMKLLAAEGWIVVAPNLFHRADRPEVEEVTVATSNGAVATAPVSTEPEQVFGAELFADFDACFDWLIGRGVFADTIGVLGFDNAGTAALLVATDRPIGAAISVAAPGIVEPLTAEAIALRQAAPQLKAPWLGLYGDDDEASPAEHVEQLRDAAARAAVATLVVSYPGLHHRPDHPGFDTVDIDQLPEEERRMLSDAQSRIFDWFDSHLR</sequence>
<dbReference type="AlphaFoldDB" id="A0A846XWA8"/>
<protein>
    <submittedName>
        <fullName evidence="3">Carboxymethylenebutenolidase</fullName>
    </submittedName>
</protein>
<evidence type="ECO:0000313" key="4">
    <source>
        <dbReference type="Proteomes" id="UP000565711"/>
    </source>
</evidence>
<accession>A0A846XWA8</accession>
<dbReference type="PANTHER" id="PTHR46623">
    <property type="entry name" value="CARBOXYMETHYLENEBUTENOLIDASE-RELATED"/>
    <property type="match status" value="1"/>
</dbReference>
<feature type="domain" description="Dienelactone hydrolase" evidence="2">
    <location>
        <begin position="34"/>
        <end position="265"/>
    </location>
</feature>
<proteinExistence type="predicted"/>
<dbReference type="RefSeq" id="WP_067870587.1">
    <property type="nucleotide sequence ID" value="NZ_JAAXOP010000003.1"/>
</dbReference>
<evidence type="ECO:0000313" key="3">
    <source>
        <dbReference type="EMBL" id="NKY50014.1"/>
    </source>
</evidence>
<dbReference type="InterPro" id="IPR051049">
    <property type="entry name" value="Dienelactone_hydrolase-like"/>
</dbReference>